<feature type="region of interest" description="Disordered" evidence="1">
    <location>
        <begin position="1"/>
        <end position="23"/>
    </location>
</feature>
<dbReference type="AlphaFoldDB" id="M2Y3H2"/>
<feature type="domain" description="Lipid-binding serum glycoprotein N-terminal" evidence="2">
    <location>
        <begin position="170"/>
        <end position="333"/>
    </location>
</feature>
<dbReference type="Pfam" id="PF01273">
    <property type="entry name" value="LBP_BPI_CETP"/>
    <property type="match status" value="1"/>
</dbReference>
<dbReference type="GeneID" id="17089252"/>
<feature type="compositionally biased region" description="Polar residues" evidence="1">
    <location>
        <begin position="7"/>
        <end position="23"/>
    </location>
</feature>
<proteinExistence type="predicted"/>
<evidence type="ECO:0000256" key="1">
    <source>
        <dbReference type="SAM" id="MobiDB-lite"/>
    </source>
</evidence>
<dbReference type="Gramene" id="EME30528">
    <property type="protein sequence ID" value="EME30528"/>
    <property type="gene ID" value="Gasu_22000"/>
</dbReference>
<organism evidence="3 4">
    <name type="scientific">Galdieria sulphuraria</name>
    <name type="common">Red alga</name>
    <dbReference type="NCBI Taxonomy" id="130081"/>
    <lineage>
        <taxon>Eukaryota</taxon>
        <taxon>Rhodophyta</taxon>
        <taxon>Bangiophyceae</taxon>
        <taxon>Galdieriales</taxon>
        <taxon>Galdieriaceae</taxon>
        <taxon>Galdieria</taxon>
    </lineage>
</organism>
<dbReference type="Proteomes" id="UP000030680">
    <property type="component" value="Unassembled WGS sequence"/>
</dbReference>
<dbReference type="SUPFAM" id="SSF55394">
    <property type="entry name" value="Bactericidal permeability-increasing protein, BPI"/>
    <property type="match status" value="1"/>
</dbReference>
<evidence type="ECO:0000313" key="3">
    <source>
        <dbReference type="EMBL" id="EME30528.1"/>
    </source>
</evidence>
<keyword evidence="4" id="KW-1185">Reference proteome</keyword>
<dbReference type="PANTHER" id="PTHR31138:SF1">
    <property type="entry name" value="PDZ DOMAIN-CONTAINING PROTEIN"/>
    <property type="match status" value="1"/>
</dbReference>
<dbReference type="RefSeq" id="XP_005707048.1">
    <property type="nucleotide sequence ID" value="XM_005706991.1"/>
</dbReference>
<protein>
    <recommendedName>
        <fullName evidence="2">Lipid-binding serum glycoprotein N-terminal domain-containing protein</fullName>
    </recommendedName>
</protein>
<sequence length="351" mass="39774">MPKQSVKRTNGQPQSTDQQLGTYQELSESFVSVPLSSEPPPDSHSPFVLEDEELFSSALRHQNEQECSSESQVDNLFELLGSSDGGGVSKEDIRVLLDIYDGDVDRVASCLLEQDFSSLQLVKDFQLAHTLQEEEQRHSTRFIQQQEDDTTTYSGTPLPASSRERFIHSVKEILIPQLANELVGMHFPDIENDGQKYEYHLRNLSLELLNIPIDRVQVTVTHPDIHVDCEDVELKIAVGHWEYHRKGTLSFQDDGQAHVILSGIHVGLIIRSHLEQEQELPHLGVRKCIVSVGEVRFRFAGTKASWLYNLLSTLFQSQLKKNVEAVLQTTVSSAVDSQLNQWTQWIFAQNE</sequence>
<dbReference type="OrthoDB" id="7031at2759"/>
<dbReference type="Gene3D" id="3.15.10.10">
    <property type="entry name" value="Bactericidal permeability-increasing protein, domain 1"/>
    <property type="match status" value="1"/>
</dbReference>
<dbReference type="InterPro" id="IPR017942">
    <property type="entry name" value="Lipid-bd_serum_glycop_N"/>
</dbReference>
<name>M2Y3H2_GALSU</name>
<evidence type="ECO:0000259" key="2">
    <source>
        <dbReference type="Pfam" id="PF01273"/>
    </source>
</evidence>
<feature type="region of interest" description="Disordered" evidence="1">
    <location>
        <begin position="137"/>
        <end position="160"/>
    </location>
</feature>
<dbReference type="GO" id="GO:0008289">
    <property type="term" value="F:lipid binding"/>
    <property type="evidence" value="ECO:0007669"/>
    <property type="project" value="InterPro"/>
</dbReference>
<dbReference type="EMBL" id="KB454499">
    <property type="protein sequence ID" value="EME30528.1"/>
    <property type="molecule type" value="Genomic_DNA"/>
</dbReference>
<evidence type="ECO:0000313" key="4">
    <source>
        <dbReference type="Proteomes" id="UP000030680"/>
    </source>
</evidence>
<accession>M2Y3H2</accession>
<dbReference type="PANTHER" id="PTHR31138">
    <property type="entry name" value="CHROMOSOME 19, WHOLE GENOME SHOTGUN SEQUENCE"/>
    <property type="match status" value="1"/>
</dbReference>
<gene>
    <name evidence="3" type="ORF">Gasu_22000</name>
</gene>
<dbReference type="InterPro" id="IPR017943">
    <property type="entry name" value="Bactericidal_perm-incr_a/b_dom"/>
</dbReference>
<feature type="compositionally biased region" description="Polar residues" evidence="1">
    <location>
        <begin position="141"/>
        <end position="155"/>
    </location>
</feature>
<reference evidence="4" key="1">
    <citation type="journal article" date="2013" name="Science">
        <title>Gene transfer from bacteria and archaea facilitated evolution of an extremophilic eukaryote.</title>
        <authorList>
            <person name="Schonknecht G."/>
            <person name="Chen W.H."/>
            <person name="Ternes C.M."/>
            <person name="Barbier G.G."/>
            <person name="Shrestha R.P."/>
            <person name="Stanke M."/>
            <person name="Brautigam A."/>
            <person name="Baker B.J."/>
            <person name="Banfield J.F."/>
            <person name="Garavito R.M."/>
            <person name="Carr K."/>
            <person name="Wilkerson C."/>
            <person name="Rensing S.A."/>
            <person name="Gagneul D."/>
            <person name="Dickenson N.E."/>
            <person name="Oesterhelt C."/>
            <person name="Lercher M.J."/>
            <person name="Weber A.P."/>
        </authorList>
    </citation>
    <scope>NUCLEOTIDE SEQUENCE [LARGE SCALE GENOMIC DNA]</scope>
    <source>
        <strain evidence="4">074W</strain>
    </source>
</reference>
<dbReference type="KEGG" id="gsl:Gasu_22000"/>